<protein>
    <submittedName>
        <fullName evidence="2">Uncharacterized protein</fullName>
    </submittedName>
</protein>
<sequence length="30" mass="3078">WSASMSPACGRSGGATRRAGRPVSATWRAS</sequence>
<evidence type="ECO:0000313" key="2">
    <source>
        <dbReference type="EMBL" id="CAA9376366.1"/>
    </source>
</evidence>
<gene>
    <name evidence="2" type="ORF">AVDCRST_MAG89-5039</name>
</gene>
<feature type="compositionally biased region" description="Low complexity" evidence="1">
    <location>
        <begin position="8"/>
        <end position="17"/>
    </location>
</feature>
<feature type="region of interest" description="Disordered" evidence="1">
    <location>
        <begin position="1"/>
        <end position="30"/>
    </location>
</feature>
<accession>A0A6J4N4L9</accession>
<dbReference type="AlphaFoldDB" id="A0A6J4N4L9"/>
<reference evidence="2" key="1">
    <citation type="submission" date="2020-02" db="EMBL/GenBank/DDBJ databases">
        <authorList>
            <person name="Meier V. D."/>
        </authorList>
    </citation>
    <scope>NUCLEOTIDE SEQUENCE</scope>
    <source>
        <strain evidence="2">AVDCRST_MAG89</strain>
    </source>
</reference>
<proteinExistence type="predicted"/>
<feature type="non-terminal residue" evidence="2">
    <location>
        <position position="1"/>
    </location>
</feature>
<dbReference type="EMBL" id="CADCTV010001064">
    <property type="protein sequence ID" value="CAA9376366.1"/>
    <property type="molecule type" value="Genomic_DNA"/>
</dbReference>
<feature type="non-terminal residue" evidence="2">
    <location>
        <position position="30"/>
    </location>
</feature>
<organism evidence="2">
    <name type="scientific">uncultured Gemmatimonadota bacterium</name>
    <dbReference type="NCBI Taxonomy" id="203437"/>
    <lineage>
        <taxon>Bacteria</taxon>
        <taxon>Pseudomonadati</taxon>
        <taxon>Gemmatimonadota</taxon>
        <taxon>environmental samples</taxon>
    </lineage>
</organism>
<evidence type="ECO:0000256" key="1">
    <source>
        <dbReference type="SAM" id="MobiDB-lite"/>
    </source>
</evidence>
<name>A0A6J4N4L9_9BACT</name>